<dbReference type="NCBIfam" id="TIGR02778">
    <property type="entry name" value="ligD_pol"/>
    <property type="match status" value="1"/>
</dbReference>
<reference evidence="3 4" key="1">
    <citation type="submission" date="2023-03" db="EMBL/GenBank/DDBJ databases">
        <title>Draft genome sequence of Streptomyces sp. RB6PN23 isolated from peat swamp forest in Thailand.</title>
        <authorList>
            <person name="Klaysubun C."/>
            <person name="Duangmal K."/>
        </authorList>
    </citation>
    <scope>NUCLEOTIDE SEQUENCE [LARGE SCALE GENOMIC DNA]</scope>
    <source>
        <strain evidence="3 4">RB6PN23</strain>
    </source>
</reference>
<protein>
    <submittedName>
        <fullName evidence="3">Non-homologous end-joining DNA ligase</fullName>
        <ecNumber evidence="3">6.5.1.1</ecNumber>
    </submittedName>
</protein>
<dbReference type="PANTHER" id="PTHR42705">
    <property type="entry name" value="BIFUNCTIONAL NON-HOMOLOGOUS END JOINING PROTEIN LIGD"/>
    <property type="match status" value="1"/>
</dbReference>
<evidence type="ECO:0000259" key="2">
    <source>
        <dbReference type="Pfam" id="PF21686"/>
    </source>
</evidence>
<dbReference type="InterPro" id="IPR052171">
    <property type="entry name" value="NHEJ_LigD"/>
</dbReference>
<dbReference type="Pfam" id="PF21686">
    <property type="entry name" value="LigD_Prim-Pol"/>
    <property type="match status" value="1"/>
</dbReference>
<accession>A0ABT5ZQ92</accession>
<name>A0ABT5ZQ92_9ACTN</name>
<dbReference type="RefSeq" id="WP_276094894.1">
    <property type="nucleotide sequence ID" value="NZ_JARJBC010000014.1"/>
</dbReference>
<evidence type="ECO:0000313" key="3">
    <source>
        <dbReference type="EMBL" id="MDF3291729.1"/>
    </source>
</evidence>
<feature type="domain" description="DNA ligase D polymerase" evidence="2">
    <location>
        <begin position="33"/>
        <end position="286"/>
    </location>
</feature>
<keyword evidence="4" id="KW-1185">Reference proteome</keyword>
<dbReference type="GO" id="GO:0003910">
    <property type="term" value="F:DNA ligase (ATP) activity"/>
    <property type="evidence" value="ECO:0007669"/>
    <property type="project" value="UniProtKB-EC"/>
</dbReference>
<evidence type="ECO:0000256" key="1">
    <source>
        <dbReference type="SAM" id="MobiDB-lite"/>
    </source>
</evidence>
<dbReference type="Gene3D" id="3.90.920.10">
    <property type="entry name" value="DNA primase, PRIM domain"/>
    <property type="match status" value="1"/>
</dbReference>
<dbReference type="PANTHER" id="PTHR42705:SF2">
    <property type="entry name" value="BIFUNCTIONAL NON-HOMOLOGOUS END JOINING PROTEIN LIGD"/>
    <property type="match status" value="1"/>
</dbReference>
<proteinExistence type="predicted"/>
<organism evidence="3 4">
    <name type="scientific">Streptomyces silvisoli</name>
    <dbReference type="NCBI Taxonomy" id="3034235"/>
    <lineage>
        <taxon>Bacteria</taxon>
        <taxon>Bacillati</taxon>
        <taxon>Actinomycetota</taxon>
        <taxon>Actinomycetes</taxon>
        <taxon>Kitasatosporales</taxon>
        <taxon>Streptomycetaceae</taxon>
        <taxon>Streptomyces</taxon>
    </lineage>
</organism>
<gene>
    <name evidence="3" type="primary">ligD</name>
    <name evidence="3" type="ORF">P3G67_21365</name>
</gene>
<evidence type="ECO:0000313" key="4">
    <source>
        <dbReference type="Proteomes" id="UP001216579"/>
    </source>
</evidence>
<keyword evidence="3" id="KW-0436">Ligase</keyword>
<sequence>MPVAPDRQALEVDGHRLVLTHLDKVLFPQTGTTKAAVLHYFVRVAPEMLDHCAGRPASFVRAPDGPDGQSWYAKNPPPGLPDWVTVTQVASREGPAPYVVIDSTASLLAMVNLGAYEIHVPQWTAANGPDAHDRMVFDLDPGEGVDLVLCCRIALGVRRLLAEDGLEAYPVVSGAKGLHLYVPLRPTAERRVSDYAKALAVRMQREHPDLVTAVMARAARPGKVFIDWSQNASAKTTAAPYTLRVRPRPAVAAPVTWDQVTACEHPDDLRFTPDQVADRVAERGDVLADLADPAGAHELPDQVRNRRRG</sequence>
<feature type="compositionally biased region" description="Basic and acidic residues" evidence="1">
    <location>
        <begin position="298"/>
        <end position="309"/>
    </location>
</feature>
<dbReference type="EC" id="6.5.1.1" evidence="3"/>
<dbReference type="InterPro" id="IPR014145">
    <property type="entry name" value="LigD_pol_dom"/>
</dbReference>
<comment type="caution">
    <text evidence="3">The sequence shown here is derived from an EMBL/GenBank/DDBJ whole genome shotgun (WGS) entry which is preliminary data.</text>
</comment>
<dbReference type="Proteomes" id="UP001216579">
    <property type="component" value="Unassembled WGS sequence"/>
</dbReference>
<feature type="region of interest" description="Disordered" evidence="1">
    <location>
        <begin position="289"/>
        <end position="309"/>
    </location>
</feature>
<dbReference type="EMBL" id="JARJBC010000014">
    <property type="protein sequence ID" value="MDF3291729.1"/>
    <property type="molecule type" value="Genomic_DNA"/>
</dbReference>